<keyword evidence="3" id="KW-0378">Hydrolase</keyword>
<evidence type="ECO:0000259" key="5">
    <source>
        <dbReference type="PROSITE" id="PS50106"/>
    </source>
</evidence>
<dbReference type="GO" id="GO:0006508">
    <property type="term" value="P:proteolysis"/>
    <property type="evidence" value="ECO:0007669"/>
    <property type="project" value="UniProtKB-KW"/>
</dbReference>
<accession>A0A7Y6M641</accession>
<dbReference type="Pfam" id="PF13180">
    <property type="entry name" value="PDZ_2"/>
    <property type="match status" value="1"/>
</dbReference>
<dbReference type="InterPro" id="IPR009003">
    <property type="entry name" value="Peptidase_S1_PA"/>
</dbReference>
<dbReference type="InterPro" id="IPR043504">
    <property type="entry name" value="Peptidase_S1_PA_chymotrypsin"/>
</dbReference>
<feature type="compositionally biased region" description="Low complexity" evidence="4">
    <location>
        <begin position="102"/>
        <end position="166"/>
    </location>
</feature>
<dbReference type="Proteomes" id="UP000586042">
    <property type="component" value="Unassembled WGS sequence"/>
</dbReference>
<evidence type="ECO:0000313" key="6">
    <source>
        <dbReference type="EMBL" id="NUW35236.1"/>
    </source>
</evidence>
<evidence type="ECO:0000256" key="2">
    <source>
        <dbReference type="ARBA" id="ARBA00022670"/>
    </source>
</evidence>
<keyword evidence="7" id="KW-1185">Reference proteome</keyword>
<dbReference type="SUPFAM" id="SSF50156">
    <property type="entry name" value="PDZ domain-like"/>
    <property type="match status" value="1"/>
</dbReference>
<dbReference type="PRINTS" id="PR00834">
    <property type="entry name" value="PROTEASES2C"/>
</dbReference>
<feature type="compositionally biased region" description="Pro residues" evidence="4">
    <location>
        <begin position="83"/>
        <end position="97"/>
    </location>
</feature>
<dbReference type="EMBL" id="JABWGN010000011">
    <property type="protein sequence ID" value="NUW35236.1"/>
    <property type="molecule type" value="Genomic_DNA"/>
</dbReference>
<comment type="similarity">
    <text evidence="1">Belongs to the peptidase S1C family.</text>
</comment>
<evidence type="ECO:0000256" key="4">
    <source>
        <dbReference type="SAM" id="MobiDB-lite"/>
    </source>
</evidence>
<feature type="compositionally biased region" description="Low complexity" evidence="4">
    <location>
        <begin position="60"/>
        <end position="73"/>
    </location>
</feature>
<evidence type="ECO:0000313" key="7">
    <source>
        <dbReference type="Proteomes" id="UP000586042"/>
    </source>
</evidence>
<sequence>MTDETRPGEGRMPSDFPAPQGRPEFLPADGQADRPGGGPGTPSSAAQGPWGSPSDPSRASEGPEGSVGAVGAVGSQGGWRAPSGPPGDAPVFSPPEGPYGGPSPSFGSPEGPNGGPSPSFGSSEGPNGGSSPSFGSPKGSNGGPSPSFGSPEGSSGGPSASFSSPGGPSGDRGAGSADGRGPGGSPFQAASGHGPGEGGPDEGGHGDGGAGGRSPYERGPDSGAPGGEPAGRPDAGDRPFGLPEGGDPPFGRPDGGDAPFGRPDGTDTPFGRPDSGEGPFARAGDNPFGRPDGGEAAFGAEGQEQSSTRTYESPFFGLSAGAPPYGGDAPPPPPRHALGMGPGWAPPPSGGATAAPRRGPGTGVLVVLAVVVALVASALGSVGTYLLTRTNGTDPSYSLGPLPSGATNRAPDSVAGVAARVLPSVVSLEVGNGSNTEGATGSGFLIKNGYVVTNNHVVAMAAKGGEIKIQFYNRKTTTGRIVGRDPGSDLAVVKPEDTFGTPEISLGNSDQVVVGDPVLAVGSPLGLTGTVTTGIVSSLNRPVIAGDESGGGGEEPAYISAIQTDAAINPGNSGGPLVNGKGEVVGVNSAIATLSRSLTNQSGSIGLGFAIPVNQARRVAEELVTSGKAKRPKIGIVLDPDYKGQGVRIASEPAEGRQPVDPGGPAAKAGLKAGDIILELDGLRLQDGNELIALIRSKAPGSHITVKYQRAGQERTATLTVTADDEPTPSPS</sequence>
<reference evidence="6 7" key="1">
    <citation type="submission" date="2020-06" db="EMBL/GenBank/DDBJ databases">
        <title>Nonomuraea sp. SMC257, a novel actinomycete isolated from soil.</title>
        <authorList>
            <person name="Chanama M."/>
        </authorList>
    </citation>
    <scope>NUCLEOTIDE SEQUENCE [LARGE SCALE GENOMIC DNA]</scope>
    <source>
        <strain evidence="6 7">SMC257</strain>
    </source>
</reference>
<evidence type="ECO:0000256" key="1">
    <source>
        <dbReference type="ARBA" id="ARBA00010541"/>
    </source>
</evidence>
<feature type="compositionally biased region" description="Low complexity" evidence="4">
    <location>
        <begin position="294"/>
        <end position="305"/>
    </location>
</feature>
<dbReference type="InterPro" id="IPR051201">
    <property type="entry name" value="Chloro_Bact_Ser_Proteases"/>
</dbReference>
<dbReference type="Pfam" id="PF13365">
    <property type="entry name" value="Trypsin_2"/>
    <property type="match status" value="1"/>
</dbReference>
<dbReference type="InterPro" id="IPR001478">
    <property type="entry name" value="PDZ"/>
</dbReference>
<dbReference type="SMART" id="SM00228">
    <property type="entry name" value="PDZ"/>
    <property type="match status" value="1"/>
</dbReference>
<gene>
    <name evidence="6" type="ORF">HTZ77_27945</name>
</gene>
<name>A0A7Y6M641_9ACTN</name>
<dbReference type="Gene3D" id="2.40.10.10">
    <property type="entry name" value="Trypsin-like serine proteases"/>
    <property type="match status" value="2"/>
</dbReference>
<dbReference type="AlphaFoldDB" id="A0A7Y6M641"/>
<dbReference type="InterPro" id="IPR001940">
    <property type="entry name" value="Peptidase_S1C"/>
</dbReference>
<dbReference type="SUPFAM" id="SSF50494">
    <property type="entry name" value="Trypsin-like serine proteases"/>
    <property type="match status" value="1"/>
</dbReference>
<feature type="domain" description="PDZ" evidence="5">
    <location>
        <begin position="635"/>
        <end position="710"/>
    </location>
</feature>
<dbReference type="Gene3D" id="2.30.42.10">
    <property type="match status" value="1"/>
</dbReference>
<comment type="caution">
    <text evidence="6">The sequence shown here is derived from an EMBL/GenBank/DDBJ whole genome shotgun (WGS) entry which is preliminary data.</text>
</comment>
<dbReference type="PROSITE" id="PS50106">
    <property type="entry name" value="PDZ"/>
    <property type="match status" value="1"/>
</dbReference>
<dbReference type="PANTHER" id="PTHR43343:SF3">
    <property type="entry name" value="PROTEASE DO-LIKE 8, CHLOROPLASTIC"/>
    <property type="match status" value="1"/>
</dbReference>
<organism evidence="6 7">
    <name type="scientific">Nonomuraea montanisoli</name>
    <dbReference type="NCBI Taxonomy" id="2741721"/>
    <lineage>
        <taxon>Bacteria</taxon>
        <taxon>Bacillati</taxon>
        <taxon>Actinomycetota</taxon>
        <taxon>Actinomycetes</taxon>
        <taxon>Streptosporangiales</taxon>
        <taxon>Streptosporangiaceae</taxon>
        <taxon>Nonomuraea</taxon>
    </lineage>
</organism>
<dbReference type="RefSeq" id="WP_175592688.1">
    <property type="nucleotide sequence ID" value="NZ_JABWGN010000011.1"/>
</dbReference>
<protein>
    <submittedName>
        <fullName evidence="6">Trypsin-like peptidase domain-containing protein</fullName>
    </submittedName>
</protein>
<feature type="compositionally biased region" description="Gly residues" evidence="4">
    <location>
        <begin position="167"/>
        <end position="184"/>
    </location>
</feature>
<evidence type="ECO:0000256" key="3">
    <source>
        <dbReference type="ARBA" id="ARBA00022801"/>
    </source>
</evidence>
<feature type="region of interest" description="Disordered" evidence="4">
    <location>
        <begin position="1"/>
        <end position="356"/>
    </location>
</feature>
<proteinExistence type="inferred from homology"/>
<dbReference type="GO" id="GO:0004252">
    <property type="term" value="F:serine-type endopeptidase activity"/>
    <property type="evidence" value="ECO:0007669"/>
    <property type="project" value="InterPro"/>
</dbReference>
<dbReference type="PANTHER" id="PTHR43343">
    <property type="entry name" value="PEPTIDASE S12"/>
    <property type="match status" value="1"/>
</dbReference>
<dbReference type="InterPro" id="IPR036034">
    <property type="entry name" value="PDZ_sf"/>
</dbReference>
<keyword evidence="2" id="KW-0645">Protease</keyword>